<keyword evidence="4" id="KW-0548">Nucleotidyltransferase</keyword>
<accession>A0A421NU97</accession>
<evidence type="ECO:0000256" key="4">
    <source>
        <dbReference type="ARBA" id="ARBA00022695"/>
    </source>
</evidence>
<protein>
    <submittedName>
        <fullName evidence="8">DNA primase</fullName>
    </submittedName>
</protein>
<evidence type="ECO:0000256" key="6">
    <source>
        <dbReference type="ARBA" id="ARBA00023163"/>
    </source>
</evidence>
<keyword evidence="3" id="KW-0808">Transferase</keyword>
<dbReference type="Pfam" id="PF13155">
    <property type="entry name" value="Toprim_2"/>
    <property type="match status" value="1"/>
</dbReference>
<dbReference type="Proteomes" id="UP000283896">
    <property type="component" value="Unassembled WGS sequence"/>
</dbReference>
<evidence type="ECO:0000256" key="3">
    <source>
        <dbReference type="ARBA" id="ARBA00022679"/>
    </source>
</evidence>
<dbReference type="InterPro" id="IPR013264">
    <property type="entry name" value="DNAG_N"/>
</dbReference>
<dbReference type="EMBL" id="MPBG01000015">
    <property type="protein sequence ID" value="RMI87606.1"/>
    <property type="molecule type" value="Genomic_DNA"/>
</dbReference>
<dbReference type="OrthoDB" id="9803773at2"/>
<dbReference type="Gene3D" id="3.90.580.10">
    <property type="entry name" value="Zinc finger, CHC2-type domain"/>
    <property type="match status" value="1"/>
</dbReference>
<dbReference type="InterPro" id="IPR050219">
    <property type="entry name" value="DnaG_primase"/>
</dbReference>
<dbReference type="AlphaFoldDB" id="A0A421NU97"/>
<evidence type="ECO:0000313" key="9">
    <source>
        <dbReference type="Proteomes" id="UP000283896"/>
    </source>
</evidence>
<dbReference type="InterPro" id="IPR036977">
    <property type="entry name" value="DNA_primase_Znf_CHC2"/>
</dbReference>
<organism evidence="8 9">
    <name type="scientific">Candidatus Phytoplasma solani</name>
    <dbReference type="NCBI Taxonomy" id="69896"/>
    <lineage>
        <taxon>Bacteria</taxon>
        <taxon>Bacillati</taxon>
        <taxon>Mycoplasmatota</taxon>
        <taxon>Mollicutes</taxon>
        <taxon>Acholeplasmatales</taxon>
        <taxon>Acholeplasmataceae</taxon>
        <taxon>Candidatus Phytoplasma</taxon>
        <taxon>16SrXII (Stolbur group)</taxon>
    </lineage>
</organism>
<keyword evidence="1" id="KW-0240">DNA-directed RNA polymerase</keyword>
<keyword evidence="2" id="KW-0639">Primosome</keyword>
<evidence type="ECO:0000256" key="2">
    <source>
        <dbReference type="ARBA" id="ARBA00022515"/>
    </source>
</evidence>
<dbReference type="SUPFAM" id="SSF56731">
    <property type="entry name" value="DNA primase core"/>
    <property type="match status" value="1"/>
</dbReference>
<dbReference type="InterPro" id="IPR037068">
    <property type="entry name" value="DNA_primase_core_N_sf"/>
</dbReference>
<dbReference type="Gene3D" id="3.40.1360.10">
    <property type="match status" value="1"/>
</dbReference>
<dbReference type="Pfam" id="PF08275">
    <property type="entry name" value="DNAG_N"/>
    <property type="match status" value="1"/>
</dbReference>
<dbReference type="SMART" id="SM00493">
    <property type="entry name" value="TOPRIM"/>
    <property type="match status" value="1"/>
</dbReference>
<evidence type="ECO:0000256" key="1">
    <source>
        <dbReference type="ARBA" id="ARBA00022478"/>
    </source>
</evidence>
<dbReference type="SUPFAM" id="SSF57783">
    <property type="entry name" value="Zinc beta-ribbon"/>
    <property type="match status" value="1"/>
</dbReference>
<reference evidence="9" key="1">
    <citation type="submission" date="2016-11" db="EMBL/GenBank/DDBJ databases">
        <title>Genome sequence of Candidatus Phytoplasma solani strain SA-1.</title>
        <authorList>
            <person name="Haryono M."/>
            <person name="Samarzija I."/>
            <person name="Seruga Music M."/>
            <person name="Hogenhout S."/>
            <person name="Kuo C.-H."/>
        </authorList>
    </citation>
    <scope>NUCLEOTIDE SEQUENCE [LARGE SCALE GENOMIC DNA]</scope>
    <source>
        <strain evidence="9">SA-1</strain>
    </source>
</reference>
<dbReference type="GO" id="GO:0008270">
    <property type="term" value="F:zinc ion binding"/>
    <property type="evidence" value="ECO:0007669"/>
    <property type="project" value="InterPro"/>
</dbReference>
<dbReference type="PANTHER" id="PTHR30313">
    <property type="entry name" value="DNA PRIMASE"/>
    <property type="match status" value="1"/>
</dbReference>
<keyword evidence="6" id="KW-0804">Transcription</keyword>
<dbReference type="GO" id="GO:0006269">
    <property type="term" value="P:DNA replication, synthesis of primer"/>
    <property type="evidence" value="ECO:0007669"/>
    <property type="project" value="UniProtKB-KW"/>
</dbReference>
<feature type="domain" description="Toprim" evidence="7">
    <location>
        <begin position="302"/>
        <end position="385"/>
    </location>
</feature>
<evidence type="ECO:0000313" key="8">
    <source>
        <dbReference type="EMBL" id="RMI87606.1"/>
    </source>
</evidence>
<dbReference type="GO" id="GO:0016779">
    <property type="term" value="F:nucleotidyltransferase activity"/>
    <property type="evidence" value="ECO:0007669"/>
    <property type="project" value="UniProtKB-KW"/>
</dbReference>
<dbReference type="Gene3D" id="3.90.980.10">
    <property type="entry name" value="DNA primase, catalytic core, N-terminal domain"/>
    <property type="match status" value="1"/>
</dbReference>
<dbReference type="PROSITE" id="PS50880">
    <property type="entry name" value="TOPRIM"/>
    <property type="match status" value="1"/>
</dbReference>
<dbReference type="CDD" id="cd03364">
    <property type="entry name" value="TOPRIM_DnaG_primases"/>
    <property type="match status" value="1"/>
</dbReference>
<proteinExistence type="predicted"/>
<dbReference type="GO" id="GO:0000428">
    <property type="term" value="C:DNA-directed RNA polymerase complex"/>
    <property type="evidence" value="ECO:0007669"/>
    <property type="project" value="UniProtKB-KW"/>
</dbReference>
<dbReference type="InterPro" id="IPR034151">
    <property type="entry name" value="TOPRIM_DnaG_bac"/>
</dbReference>
<evidence type="ECO:0000259" key="7">
    <source>
        <dbReference type="PROSITE" id="PS50880"/>
    </source>
</evidence>
<comment type="caution">
    <text evidence="8">The sequence shown here is derived from an EMBL/GenBank/DDBJ whole genome shotgun (WGS) entry which is preliminary data.</text>
</comment>
<dbReference type="PANTHER" id="PTHR30313:SF2">
    <property type="entry name" value="DNA PRIMASE"/>
    <property type="match status" value="1"/>
</dbReference>
<dbReference type="InterPro" id="IPR006171">
    <property type="entry name" value="TOPRIM_dom"/>
</dbReference>
<dbReference type="GO" id="GO:0003677">
    <property type="term" value="F:DNA binding"/>
    <property type="evidence" value="ECO:0007669"/>
    <property type="project" value="InterPro"/>
</dbReference>
<dbReference type="GO" id="GO:1990077">
    <property type="term" value="C:primosome complex"/>
    <property type="evidence" value="ECO:0007669"/>
    <property type="project" value="UniProtKB-KW"/>
</dbReference>
<gene>
    <name evidence="8" type="primary">dnaG</name>
    <name evidence="8" type="ORF">PSSA1_v1c6970</name>
</gene>
<evidence type="ECO:0000256" key="5">
    <source>
        <dbReference type="ARBA" id="ARBA00022705"/>
    </source>
</evidence>
<name>A0A421NU97_9MOLU</name>
<sequence length="441" mass="52334">MNFQEQIKHIQTHFPMSVLLKKLNIIPPNFNIKYRFPCPIHQGQNPTCCHLTSDNKIHCWKCCKDYDIVDVYMEIREIKTLNKALERINNFMQTQEFKTLIEQQNSSPNLPSNHFKYQYQSKKIINPIDEKEINAKKTRLLKEISPLFNQIRDYYNYLLTANRNNESHLGLKYLTQKRKLTLQTITEFKLGYAPLSNKPLSFRFVNYCKKKNIDTTKLVEYGFIKEKINQKGTKYYHDTFHGSIIIPIENGYNKTFHFYQNNFREVSYFQPKYKSLNNFSQTNTFHFSYRFFEALPYIKQTKTIIIHEGFFDVISCWQNDIKNTVGLICVTQLLSQSQLEILKKENIKVVIALDNDETGQKRSEALGEQLKEANILYEIRRILPPYDKTCKDVDDLLRQYGKEAYQKCFLDPYITYEEAKKKIIVDLAIHFFGQDKVEVIN</sequence>
<keyword evidence="9" id="KW-1185">Reference proteome</keyword>
<keyword evidence="5" id="KW-0235">DNA replication</keyword>
<dbReference type="GO" id="GO:0005737">
    <property type="term" value="C:cytoplasm"/>
    <property type="evidence" value="ECO:0007669"/>
    <property type="project" value="TreeGrafter"/>
</dbReference>
<dbReference type="RefSeq" id="WP_122225668.1">
    <property type="nucleotide sequence ID" value="NZ_MPBG01000015.1"/>
</dbReference>